<evidence type="ECO:0000259" key="10">
    <source>
        <dbReference type="Pfam" id="PF01612"/>
    </source>
</evidence>
<keyword evidence="5" id="KW-0269">Exonuclease</keyword>
<evidence type="ECO:0000256" key="4">
    <source>
        <dbReference type="ARBA" id="ARBA00022801"/>
    </source>
</evidence>
<organism evidence="11 12">
    <name type="scientific">Modicella reniformis</name>
    <dbReference type="NCBI Taxonomy" id="1440133"/>
    <lineage>
        <taxon>Eukaryota</taxon>
        <taxon>Fungi</taxon>
        <taxon>Fungi incertae sedis</taxon>
        <taxon>Mucoromycota</taxon>
        <taxon>Mortierellomycotina</taxon>
        <taxon>Mortierellomycetes</taxon>
        <taxon>Mortierellales</taxon>
        <taxon>Mortierellaceae</taxon>
        <taxon>Modicella</taxon>
    </lineage>
</organism>
<dbReference type="InterPro" id="IPR012337">
    <property type="entry name" value="RNaseH-like_sf"/>
</dbReference>
<dbReference type="SUPFAM" id="SSF53098">
    <property type="entry name" value="Ribonuclease H-like"/>
    <property type="match status" value="1"/>
</dbReference>
<dbReference type="PANTHER" id="PTHR13620:SF109">
    <property type="entry name" value="3'-5' EXONUCLEASE"/>
    <property type="match status" value="1"/>
</dbReference>
<protein>
    <recommendedName>
        <fullName evidence="8">3'-5' exonuclease</fullName>
    </recommendedName>
    <alternativeName>
        <fullName evidence="9">Werner Syndrome-like exonuclease</fullName>
    </alternativeName>
</protein>
<dbReference type="Proteomes" id="UP000749646">
    <property type="component" value="Unassembled WGS sequence"/>
</dbReference>
<dbReference type="OrthoDB" id="1920326at2759"/>
<dbReference type="GO" id="GO:0006139">
    <property type="term" value="P:nucleobase-containing compound metabolic process"/>
    <property type="evidence" value="ECO:0007669"/>
    <property type="project" value="InterPro"/>
</dbReference>
<dbReference type="PANTHER" id="PTHR13620">
    <property type="entry name" value="3-5 EXONUCLEASE"/>
    <property type="match status" value="1"/>
</dbReference>
<accession>A0A9P6MD37</accession>
<dbReference type="GO" id="GO:0046872">
    <property type="term" value="F:metal ion binding"/>
    <property type="evidence" value="ECO:0007669"/>
    <property type="project" value="UniProtKB-KW"/>
</dbReference>
<dbReference type="AlphaFoldDB" id="A0A9P6MD37"/>
<dbReference type="GO" id="GO:0003676">
    <property type="term" value="F:nucleic acid binding"/>
    <property type="evidence" value="ECO:0007669"/>
    <property type="project" value="InterPro"/>
</dbReference>
<comment type="subcellular location">
    <subcellularLocation>
        <location evidence="1">Nucleus</location>
    </subcellularLocation>
</comment>
<evidence type="ECO:0000313" key="12">
    <source>
        <dbReference type="Proteomes" id="UP000749646"/>
    </source>
</evidence>
<dbReference type="InterPro" id="IPR002562">
    <property type="entry name" value="3'-5'_exonuclease_dom"/>
</dbReference>
<evidence type="ECO:0000256" key="6">
    <source>
        <dbReference type="ARBA" id="ARBA00022842"/>
    </source>
</evidence>
<evidence type="ECO:0000256" key="2">
    <source>
        <dbReference type="ARBA" id="ARBA00022722"/>
    </source>
</evidence>
<dbReference type="GO" id="GO:0008408">
    <property type="term" value="F:3'-5' exonuclease activity"/>
    <property type="evidence" value="ECO:0007669"/>
    <property type="project" value="InterPro"/>
</dbReference>
<gene>
    <name evidence="11" type="ORF">BGZ65_012094</name>
</gene>
<keyword evidence="3" id="KW-0479">Metal-binding</keyword>
<evidence type="ECO:0000256" key="1">
    <source>
        <dbReference type="ARBA" id="ARBA00004123"/>
    </source>
</evidence>
<evidence type="ECO:0000256" key="5">
    <source>
        <dbReference type="ARBA" id="ARBA00022839"/>
    </source>
</evidence>
<dbReference type="EMBL" id="JAAAHW010002152">
    <property type="protein sequence ID" value="KAF9992559.1"/>
    <property type="molecule type" value="Genomic_DNA"/>
</dbReference>
<dbReference type="InterPro" id="IPR051132">
    <property type="entry name" value="3-5_Exonuclease_domain"/>
</dbReference>
<evidence type="ECO:0000256" key="7">
    <source>
        <dbReference type="ARBA" id="ARBA00023242"/>
    </source>
</evidence>
<evidence type="ECO:0000313" key="11">
    <source>
        <dbReference type="EMBL" id="KAF9992559.1"/>
    </source>
</evidence>
<dbReference type="CDD" id="cd06141">
    <property type="entry name" value="WRN_exo"/>
    <property type="match status" value="1"/>
</dbReference>
<sequence length="209" mass="23870">MKQFPRELARILTDENIVKVGVNIRGDGTRLMKDWGIRCASLVELGAISIQTMDDQSNQRKIRSMDRLARELLGYSVEKDTSARMSDWSSSHLTMAQIAYAANDVYVSYEIAAKIKRMQKNRPSQEYHVPLMTITTDGADVRTVQGMLSVFKDKNNNNTNNNNNKAQTNHHYNSDLVFSLTTKAHILIFSVHKWQGGFNHQDPRYFDGE</sequence>
<name>A0A9P6MD37_9FUNG</name>
<evidence type="ECO:0000256" key="8">
    <source>
        <dbReference type="ARBA" id="ARBA00040531"/>
    </source>
</evidence>
<evidence type="ECO:0000256" key="9">
    <source>
        <dbReference type="ARBA" id="ARBA00042761"/>
    </source>
</evidence>
<keyword evidence="6" id="KW-0460">Magnesium</keyword>
<comment type="caution">
    <text evidence="11">The sequence shown here is derived from an EMBL/GenBank/DDBJ whole genome shotgun (WGS) entry which is preliminary data.</text>
</comment>
<dbReference type="GO" id="GO:0005634">
    <property type="term" value="C:nucleus"/>
    <property type="evidence" value="ECO:0007669"/>
    <property type="project" value="UniProtKB-SubCell"/>
</dbReference>
<keyword evidence="4" id="KW-0378">Hydrolase</keyword>
<reference evidence="11" key="1">
    <citation type="journal article" date="2020" name="Fungal Divers.">
        <title>Resolving the Mortierellaceae phylogeny through synthesis of multi-gene phylogenetics and phylogenomics.</title>
        <authorList>
            <person name="Vandepol N."/>
            <person name="Liber J."/>
            <person name="Desiro A."/>
            <person name="Na H."/>
            <person name="Kennedy M."/>
            <person name="Barry K."/>
            <person name="Grigoriev I.V."/>
            <person name="Miller A.N."/>
            <person name="O'Donnell K."/>
            <person name="Stajich J.E."/>
            <person name="Bonito G."/>
        </authorList>
    </citation>
    <scope>NUCLEOTIDE SEQUENCE</scope>
    <source>
        <strain evidence="11">MES-2147</strain>
    </source>
</reference>
<dbReference type="InterPro" id="IPR036397">
    <property type="entry name" value="RNaseH_sf"/>
</dbReference>
<evidence type="ECO:0000256" key="3">
    <source>
        <dbReference type="ARBA" id="ARBA00022723"/>
    </source>
</evidence>
<keyword evidence="2" id="KW-0540">Nuclease</keyword>
<feature type="domain" description="3'-5' exonuclease" evidence="10">
    <location>
        <begin position="7"/>
        <end position="118"/>
    </location>
</feature>
<proteinExistence type="predicted"/>
<dbReference type="Gene3D" id="3.30.420.10">
    <property type="entry name" value="Ribonuclease H-like superfamily/Ribonuclease H"/>
    <property type="match status" value="1"/>
</dbReference>
<keyword evidence="12" id="KW-1185">Reference proteome</keyword>
<keyword evidence="7" id="KW-0539">Nucleus</keyword>
<dbReference type="Pfam" id="PF01612">
    <property type="entry name" value="DNA_pol_A_exo1"/>
    <property type="match status" value="1"/>
</dbReference>